<feature type="transmembrane region" description="Helical" evidence="1">
    <location>
        <begin position="357"/>
        <end position="376"/>
    </location>
</feature>
<feature type="transmembrane region" description="Helical" evidence="1">
    <location>
        <begin position="388"/>
        <end position="405"/>
    </location>
</feature>
<dbReference type="RefSeq" id="WP_111505361.1">
    <property type="nucleotide sequence ID" value="NZ_CP021965.1"/>
</dbReference>
<keyword evidence="1" id="KW-0472">Membrane</keyword>
<feature type="transmembrane region" description="Helical" evidence="1">
    <location>
        <begin position="119"/>
        <end position="140"/>
    </location>
</feature>
<feature type="transmembrane region" description="Helical" evidence="1">
    <location>
        <begin position="21"/>
        <end position="44"/>
    </location>
</feature>
<feature type="transmembrane region" description="Helical" evidence="1">
    <location>
        <begin position="245"/>
        <end position="266"/>
    </location>
</feature>
<feature type="transmembrane region" description="Helical" evidence="1">
    <location>
        <begin position="411"/>
        <end position="427"/>
    </location>
</feature>
<feature type="transmembrane region" description="Helical" evidence="1">
    <location>
        <begin position="204"/>
        <end position="233"/>
    </location>
</feature>
<name>A0AAD0P4M4_9BACL</name>
<feature type="transmembrane region" description="Helical" evidence="1">
    <location>
        <begin position="172"/>
        <end position="192"/>
    </location>
</feature>
<proteinExistence type="predicted"/>
<evidence type="ECO:0000313" key="3">
    <source>
        <dbReference type="Proteomes" id="UP000249163"/>
    </source>
</evidence>
<dbReference type="AlphaFoldDB" id="A0AAD0P4M4"/>
<dbReference type="NCBIfam" id="TIGR04370">
    <property type="entry name" value="glyco_rpt_poly"/>
    <property type="match status" value="1"/>
</dbReference>
<gene>
    <name evidence="2" type="ORF">CD191_24135</name>
</gene>
<accession>A0AAD0P4M4</accession>
<dbReference type="EMBL" id="CP021965">
    <property type="protein sequence ID" value="AWV35474.1"/>
    <property type="molecule type" value="Genomic_DNA"/>
</dbReference>
<reference evidence="2 3" key="1">
    <citation type="submission" date="2017-06" db="EMBL/GenBank/DDBJ databases">
        <title>Complete genome sequence of Paenibacillus odorifer CBA7130.</title>
        <authorList>
            <person name="Nam Y.-D."/>
            <person name="Kang J."/>
            <person name="Chung W.-H."/>
        </authorList>
    </citation>
    <scope>NUCLEOTIDE SEQUENCE [LARGE SCALE GENOMIC DNA]</scope>
    <source>
        <strain evidence="2 3">CBA7130</strain>
    </source>
</reference>
<keyword evidence="1" id="KW-1133">Transmembrane helix</keyword>
<evidence type="ECO:0008006" key="4">
    <source>
        <dbReference type="Google" id="ProtNLM"/>
    </source>
</evidence>
<feature type="transmembrane region" description="Helical" evidence="1">
    <location>
        <begin position="80"/>
        <end position="99"/>
    </location>
</feature>
<organism evidence="2 3">
    <name type="scientific">Paenibacillus odorifer</name>
    <dbReference type="NCBI Taxonomy" id="189426"/>
    <lineage>
        <taxon>Bacteria</taxon>
        <taxon>Bacillati</taxon>
        <taxon>Bacillota</taxon>
        <taxon>Bacilli</taxon>
        <taxon>Bacillales</taxon>
        <taxon>Paenibacillaceae</taxon>
        <taxon>Paenibacillus</taxon>
    </lineage>
</organism>
<sequence>MKIKDLGWDKRKRIKIRKVRYIERITLMVYASIIGCLLLAIFTWQKSKDVIAPSFIISAIWTVMYFVLLLRRNTVDLSSVYYSSFFVALLCFIVGFSFVVRNKKKELSVEKQSRKKLNFNPSFIKIAMLVEIILFLYFLFKVGVYVTGNYSFNIFQTLSIGKATGMFHEGIIISYSRNAIISFSVICGIVYFNNPNKKNRNYFLITFIIALFFSLTAGNRGIIFLLVLALFFSNIIIKKYSNKKIIVILLVLISIILTTFIVFAYMKYVYEDRSNTSQFIIKQLRVYFSTSMIAFVQWIETTREYLYGANTFRFFAELLNGAGYDLTAAKTVQEFVYVYGDVTNVYSVLHYYTSDYGLIYAFVIQVILGMIYGFIYKKAVITKTTKPFFIAVLSILYFPLINQFFDDKYFSILSTWIQLIFWIGFFTRKKILHYE</sequence>
<keyword evidence="1" id="KW-0812">Transmembrane</keyword>
<protein>
    <recommendedName>
        <fullName evidence="4">Oligosaccharide repeat unit polymerase</fullName>
    </recommendedName>
</protein>
<feature type="transmembrane region" description="Helical" evidence="1">
    <location>
        <begin position="50"/>
        <end position="68"/>
    </location>
</feature>
<evidence type="ECO:0000256" key="1">
    <source>
        <dbReference type="SAM" id="Phobius"/>
    </source>
</evidence>
<dbReference type="Proteomes" id="UP000249163">
    <property type="component" value="Chromosome"/>
</dbReference>
<evidence type="ECO:0000313" key="2">
    <source>
        <dbReference type="EMBL" id="AWV35474.1"/>
    </source>
</evidence>